<feature type="transmembrane region" description="Helical" evidence="1">
    <location>
        <begin position="33"/>
        <end position="50"/>
    </location>
</feature>
<dbReference type="Pfam" id="PF12853">
    <property type="entry name" value="NADH_u_ox_C"/>
    <property type="match status" value="1"/>
</dbReference>
<evidence type="ECO:0008006" key="6">
    <source>
        <dbReference type="Google" id="ProtNLM"/>
    </source>
</evidence>
<keyword evidence="1" id="KW-1133">Transmembrane helix</keyword>
<dbReference type="STRING" id="1097556.R4XL73"/>
<sequence>MAHTAQDLATPFPVIDTDPHFFRVIKYTRLSDWVYAAGLSAAFPGIMTYWESKEPSTAKAAMPSVMRLSWTIGAVGGFLFAYNRSASRLWGWTENAAEVERDAVDGAALARAGKKIYGDSELSPYMQGVAARNSTFSGLMFGLAPWFNFVNHSHHGVDVAKYGSKEQ</sequence>
<name>R4XL73_TAPDE</name>
<organism evidence="4 5">
    <name type="scientific">Taphrina deformans (strain PYCC 5710 / ATCC 11124 / CBS 356.35 / IMI 108563 / JCM 9778 / NBRC 8474)</name>
    <name type="common">Peach leaf curl fungus</name>
    <name type="synonym">Lalaria deformans</name>
    <dbReference type="NCBI Taxonomy" id="1097556"/>
    <lineage>
        <taxon>Eukaryota</taxon>
        <taxon>Fungi</taxon>
        <taxon>Dikarya</taxon>
        <taxon>Ascomycota</taxon>
        <taxon>Taphrinomycotina</taxon>
        <taxon>Taphrinomycetes</taxon>
        <taxon>Taphrinales</taxon>
        <taxon>Taphrinaceae</taxon>
        <taxon>Taphrina</taxon>
    </lineage>
</organism>
<feature type="transmembrane region" description="Helical" evidence="1">
    <location>
        <begin position="62"/>
        <end position="82"/>
    </location>
</feature>
<evidence type="ECO:0000259" key="2">
    <source>
        <dbReference type="Pfam" id="PF10785"/>
    </source>
</evidence>
<feature type="domain" description="NADH-ubiquinone oxidoreductase 21kDa subunit C-terminal fungi" evidence="3">
    <location>
        <begin position="112"/>
        <end position="163"/>
    </location>
</feature>
<evidence type="ECO:0000313" key="5">
    <source>
        <dbReference type="Proteomes" id="UP000013776"/>
    </source>
</evidence>
<evidence type="ECO:0000313" key="4">
    <source>
        <dbReference type="EMBL" id="CCG84059.1"/>
    </source>
</evidence>
<keyword evidence="5" id="KW-1185">Reference proteome</keyword>
<dbReference type="InterPro" id="IPR024549">
    <property type="entry name" value="NADH-UbQ_OxRdtase_su21_C_fun"/>
</dbReference>
<dbReference type="Proteomes" id="UP000013776">
    <property type="component" value="Unassembled WGS sequence"/>
</dbReference>
<dbReference type="Pfam" id="PF10785">
    <property type="entry name" value="NADH-u_ox-rdase"/>
    <property type="match status" value="1"/>
</dbReference>
<accession>R4XL73</accession>
<dbReference type="AlphaFoldDB" id="R4XL73"/>
<reference evidence="4 5" key="1">
    <citation type="journal article" date="2013" name="MBio">
        <title>Genome sequencing of the plant pathogen Taphrina deformans, the causal agent of peach leaf curl.</title>
        <authorList>
            <person name="Cisse O.H."/>
            <person name="Almeida J.M.G.C.F."/>
            <person name="Fonseca A."/>
            <person name="Kumar A.A."/>
            <person name="Salojaervi J."/>
            <person name="Overmyer K."/>
            <person name="Hauser P.M."/>
            <person name="Pagni M."/>
        </authorList>
    </citation>
    <scope>NUCLEOTIDE SEQUENCE [LARGE SCALE GENOMIC DNA]</scope>
    <source>
        <strain evidence="5">PYCC 5710 / ATCC 11124 / CBS 356.35 / IMI 108563 / JCM 9778 / NBRC 8474</strain>
    </source>
</reference>
<evidence type="ECO:0000256" key="1">
    <source>
        <dbReference type="SAM" id="Phobius"/>
    </source>
</evidence>
<dbReference type="InterPro" id="IPR053229">
    <property type="entry name" value="NADH-Q_oxidrdct_subunit"/>
</dbReference>
<protein>
    <recommendedName>
        <fullName evidence="6">NADH-ubiquinone oxidoreductase 21 kDa subunit</fullName>
    </recommendedName>
</protein>
<dbReference type="InterPro" id="IPR019721">
    <property type="entry name" value="NADH-UbQ_OxRdtase_su21_N"/>
</dbReference>
<proteinExistence type="predicted"/>
<dbReference type="PANTHER" id="PTHR34062:SF1">
    <property type="entry name" value="NADH-UBIQUINONE OXIDOREDUCTASE 21KDA SUBUNIT N-TERMINAL DOMAIN-CONTAINING PROTEIN"/>
    <property type="match status" value="1"/>
</dbReference>
<dbReference type="OrthoDB" id="196140at2759"/>
<evidence type="ECO:0000259" key="3">
    <source>
        <dbReference type="Pfam" id="PF12853"/>
    </source>
</evidence>
<comment type="caution">
    <text evidence="4">The sequence shown here is derived from an EMBL/GenBank/DDBJ whole genome shotgun (WGS) entry which is preliminary data.</text>
</comment>
<dbReference type="eggNOG" id="ENOG502S1BF">
    <property type="taxonomic scope" value="Eukaryota"/>
</dbReference>
<keyword evidence="1" id="KW-0472">Membrane</keyword>
<dbReference type="PANTHER" id="PTHR34062">
    <property type="entry name" value="OXIDOREDUCTASE 21 KDA SUBUNIT, PUTATIVE (AFU_ORTHOLOGUE AFUA_4G04750)-RELATED"/>
    <property type="match status" value="1"/>
</dbReference>
<keyword evidence="1" id="KW-0812">Transmembrane</keyword>
<dbReference type="EMBL" id="CAHR02000197">
    <property type="protein sequence ID" value="CCG84059.1"/>
    <property type="molecule type" value="Genomic_DNA"/>
</dbReference>
<dbReference type="VEuPathDB" id="FungiDB:TAPDE_004431"/>
<gene>
    <name evidence="4" type="ORF">TAPDE_004431</name>
</gene>
<feature type="domain" description="NADH-ubiquinone oxidoreductase 21kDa subunit N-terminal" evidence="2">
    <location>
        <begin position="10"/>
        <end position="94"/>
    </location>
</feature>